<name>A0A7W7R3S9_KITKI</name>
<dbReference type="PROSITE" id="PS51257">
    <property type="entry name" value="PROKAR_LIPOPROTEIN"/>
    <property type="match status" value="1"/>
</dbReference>
<evidence type="ECO:0000256" key="1">
    <source>
        <dbReference type="SAM" id="MobiDB-lite"/>
    </source>
</evidence>
<keyword evidence="2" id="KW-0732">Signal</keyword>
<evidence type="ECO:0000256" key="2">
    <source>
        <dbReference type="SAM" id="SignalP"/>
    </source>
</evidence>
<organism evidence="3 4">
    <name type="scientific">Kitasatospora kifunensis</name>
    <name type="common">Streptomyces kifunensis</name>
    <dbReference type="NCBI Taxonomy" id="58351"/>
    <lineage>
        <taxon>Bacteria</taxon>
        <taxon>Bacillati</taxon>
        <taxon>Actinomycetota</taxon>
        <taxon>Actinomycetes</taxon>
        <taxon>Kitasatosporales</taxon>
        <taxon>Streptomycetaceae</taxon>
        <taxon>Kitasatospora</taxon>
    </lineage>
</organism>
<evidence type="ECO:0000313" key="4">
    <source>
        <dbReference type="Proteomes" id="UP000540506"/>
    </source>
</evidence>
<dbReference type="EMBL" id="JACHJV010000001">
    <property type="protein sequence ID" value="MBB4924653.1"/>
    <property type="molecule type" value="Genomic_DNA"/>
</dbReference>
<keyword evidence="4" id="KW-1185">Reference proteome</keyword>
<feature type="region of interest" description="Disordered" evidence="1">
    <location>
        <begin position="31"/>
        <end position="158"/>
    </location>
</feature>
<feature type="signal peptide" evidence="2">
    <location>
        <begin position="1"/>
        <end position="37"/>
    </location>
</feature>
<dbReference type="AlphaFoldDB" id="A0A7W7R3S9"/>
<evidence type="ECO:0000313" key="3">
    <source>
        <dbReference type="EMBL" id="MBB4924653.1"/>
    </source>
</evidence>
<accession>A0A7W7R3S9</accession>
<dbReference type="Proteomes" id="UP000540506">
    <property type="component" value="Unassembled WGS sequence"/>
</dbReference>
<comment type="caution">
    <text evidence="3">The sequence shown here is derived from an EMBL/GenBank/DDBJ whole genome shotgun (WGS) entry which is preliminary data.</text>
</comment>
<feature type="compositionally biased region" description="Low complexity" evidence="1">
    <location>
        <begin position="31"/>
        <end position="148"/>
    </location>
</feature>
<proteinExistence type="predicted"/>
<feature type="compositionally biased region" description="Polar residues" evidence="1">
    <location>
        <begin position="368"/>
        <end position="381"/>
    </location>
</feature>
<protein>
    <recommendedName>
        <fullName evidence="5">WD40 repeat protein</fullName>
    </recommendedName>
</protein>
<dbReference type="RefSeq" id="WP_184936571.1">
    <property type="nucleotide sequence ID" value="NZ_JACHJV010000001.1"/>
</dbReference>
<reference evidence="3 4" key="1">
    <citation type="submission" date="2020-08" db="EMBL/GenBank/DDBJ databases">
        <title>Sequencing the genomes of 1000 actinobacteria strains.</title>
        <authorList>
            <person name="Klenk H.-P."/>
        </authorList>
    </citation>
    <scope>NUCLEOTIDE SEQUENCE [LARGE SCALE GENOMIC DNA]</scope>
    <source>
        <strain evidence="3 4">DSM 41654</strain>
    </source>
</reference>
<dbReference type="Gene3D" id="2.120.10.30">
    <property type="entry name" value="TolB, C-terminal domain"/>
    <property type="match status" value="2"/>
</dbReference>
<gene>
    <name evidence="3" type="ORF">FHR34_003646</name>
</gene>
<sequence>MSARARRRAAAVSLTIAITTGTTLLLTSCDPSTTATAKSTPAATATPLSTPTANSTATGPVSTPSPSATPSSSAAATGSPSTSPTAGTADSPTAAATGFPTAAAAGLPTHSAAPLPSRPAAAAPSSAPTGAPTGAPSGAPTAGTAPTSLNGTAHNGLTISNGTRRVVMNGTTVDFGTEVRDLVWSPDGRKAAFVDGAGDLAVANPDGSGRVTVARHPAGETWSHPAWQVAAASPQGYFPAKDNLLFAVTKNGVSRLETVPATAVGGTPQQLALNNYSADNVQPNPQTGNLWPAGGGAYGTSVYANSSTGEVFIRDESLRQQGGPVTKGSEPALSPNGEEIVFVRSVDGHDHLFEATRDGANPKDLTPHATTNYTEPTWSPSGTTLAARTANGIVTLPANGSAGPTLVSNYQGLPTYRHS</sequence>
<feature type="compositionally biased region" description="Polar residues" evidence="1">
    <location>
        <begin position="149"/>
        <end position="158"/>
    </location>
</feature>
<feature type="region of interest" description="Disordered" evidence="1">
    <location>
        <begin position="355"/>
        <end position="381"/>
    </location>
</feature>
<dbReference type="SUPFAM" id="SSF82171">
    <property type="entry name" value="DPP6 N-terminal domain-like"/>
    <property type="match status" value="1"/>
</dbReference>
<feature type="chain" id="PRO_5031211083" description="WD40 repeat protein" evidence="2">
    <location>
        <begin position="38"/>
        <end position="419"/>
    </location>
</feature>
<dbReference type="InterPro" id="IPR011042">
    <property type="entry name" value="6-blade_b-propeller_TolB-like"/>
</dbReference>
<evidence type="ECO:0008006" key="5">
    <source>
        <dbReference type="Google" id="ProtNLM"/>
    </source>
</evidence>